<gene>
    <name evidence="3" type="ORF">SAMN04489745_2034</name>
</gene>
<dbReference type="RefSeq" id="WP_066212310.1">
    <property type="nucleotide sequence ID" value="NZ_FNSN01000003.1"/>
</dbReference>
<organism evidence="3 4">
    <name type="scientific">Arthrobacter woluwensis</name>
    <dbReference type="NCBI Taxonomy" id="156980"/>
    <lineage>
        <taxon>Bacteria</taxon>
        <taxon>Bacillati</taxon>
        <taxon>Actinomycetota</taxon>
        <taxon>Actinomycetes</taxon>
        <taxon>Micrococcales</taxon>
        <taxon>Micrococcaceae</taxon>
        <taxon>Arthrobacter</taxon>
    </lineage>
</organism>
<dbReference type="EMBL" id="FNSN01000003">
    <property type="protein sequence ID" value="SEC08947.1"/>
    <property type="molecule type" value="Genomic_DNA"/>
</dbReference>
<dbReference type="InterPro" id="IPR051122">
    <property type="entry name" value="SDR_DHRS6-like"/>
</dbReference>
<name>A0A1H4PNE8_9MICC</name>
<protein>
    <submittedName>
        <fullName evidence="3">Short chain dehydrogenase</fullName>
    </submittedName>
</protein>
<dbReference type="PRINTS" id="PR00081">
    <property type="entry name" value="GDHRDH"/>
</dbReference>
<dbReference type="PANTHER" id="PTHR43477">
    <property type="entry name" value="DIHYDROANTICAPSIN 7-DEHYDROGENASE"/>
    <property type="match status" value="1"/>
</dbReference>
<evidence type="ECO:0000313" key="3">
    <source>
        <dbReference type="EMBL" id="SEC08947.1"/>
    </source>
</evidence>
<evidence type="ECO:0000256" key="1">
    <source>
        <dbReference type="ARBA" id="ARBA00006484"/>
    </source>
</evidence>
<reference evidence="3 4" key="1">
    <citation type="submission" date="2016-10" db="EMBL/GenBank/DDBJ databases">
        <authorList>
            <person name="de Groot N.N."/>
        </authorList>
    </citation>
    <scope>NUCLEOTIDE SEQUENCE [LARGE SCALE GENOMIC DNA]</scope>
    <source>
        <strain evidence="3 4">DSM 10495</strain>
    </source>
</reference>
<dbReference type="SUPFAM" id="SSF51735">
    <property type="entry name" value="NAD(P)-binding Rossmann-fold domains"/>
    <property type="match status" value="1"/>
</dbReference>
<proteinExistence type="inferred from homology"/>
<accession>A0A1H4PNE8</accession>
<dbReference type="InterPro" id="IPR036291">
    <property type="entry name" value="NAD(P)-bd_dom_sf"/>
</dbReference>
<keyword evidence="4" id="KW-1185">Reference proteome</keyword>
<dbReference type="Pfam" id="PF00106">
    <property type="entry name" value="adh_short"/>
    <property type="match status" value="1"/>
</dbReference>
<dbReference type="InterPro" id="IPR002347">
    <property type="entry name" value="SDR_fam"/>
</dbReference>
<evidence type="ECO:0000313" key="4">
    <source>
        <dbReference type="Proteomes" id="UP000182652"/>
    </source>
</evidence>
<dbReference type="Proteomes" id="UP000182652">
    <property type="component" value="Unassembled WGS sequence"/>
</dbReference>
<dbReference type="InterPro" id="IPR020904">
    <property type="entry name" value="Sc_DH/Rdtase_CS"/>
</dbReference>
<comment type="similarity">
    <text evidence="1">Belongs to the short-chain dehydrogenases/reductases (SDR) family.</text>
</comment>
<dbReference type="STRING" id="156980.SAMN04489745_2034"/>
<evidence type="ECO:0000256" key="2">
    <source>
        <dbReference type="ARBA" id="ARBA00023002"/>
    </source>
</evidence>
<dbReference type="PANTHER" id="PTHR43477:SF1">
    <property type="entry name" value="DIHYDROANTICAPSIN 7-DEHYDROGENASE"/>
    <property type="match status" value="1"/>
</dbReference>
<dbReference type="Gene3D" id="3.40.50.720">
    <property type="entry name" value="NAD(P)-binding Rossmann-like Domain"/>
    <property type="match status" value="1"/>
</dbReference>
<keyword evidence="2" id="KW-0560">Oxidoreductase</keyword>
<sequence>MNNLTVVVAGGSSPSGVAAATAFSQAGHRVYTIGSSPDRIEAAASASTEASGHTVTPLVCDLSDHAAVERLAAEITDDAGGVDGVLHLVGGWRGGTSLLDQSDEDWDFLHRQAVQTLRNTSRAFLPALLASRAGRFVMVGSTIAEHPTAKGANYAAAKAAAEAWTLSVADAFRTSDTGSAAAVVLAVKSLVDEAQRTAHPERKFPGYTDVTQLAQAALGLFGEDAADLNGTRRILPAWNA</sequence>
<dbReference type="PROSITE" id="PS00061">
    <property type="entry name" value="ADH_SHORT"/>
    <property type="match status" value="1"/>
</dbReference>
<dbReference type="AlphaFoldDB" id="A0A1H4PNE8"/>
<dbReference type="GO" id="GO:0016491">
    <property type="term" value="F:oxidoreductase activity"/>
    <property type="evidence" value="ECO:0007669"/>
    <property type="project" value="UniProtKB-KW"/>
</dbReference>